<evidence type="ECO:0000313" key="2">
    <source>
        <dbReference type="Proteomes" id="UP000789375"/>
    </source>
</evidence>
<protein>
    <submittedName>
        <fullName evidence="1">1987_t:CDS:1</fullName>
    </submittedName>
</protein>
<dbReference type="AlphaFoldDB" id="A0A9N9FQB3"/>
<evidence type="ECO:0000313" key="1">
    <source>
        <dbReference type="EMBL" id="CAG8550093.1"/>
    </source>
</evidence>
<gene>
    <name evidence="1" type="ORF">FMOSSE_LOCUS6422</name>
</gene>
<dbReference type="Proteomes" id="UP000789375">
    <property type="component" value="Unassembled WGS sequence"/>
</dbReference>
<accession>A0A9N9FQB3</accession>
<sequence>MSTATHHCLGKKSSIPYIHSNHKSTTSLYQQPTESMIEAAKIDYATRLFIYTRQQLQQVSSLTSKGQENKSKKFTRNGVKEYNEIRGRKRNEIALVDFGSCQRSLIQVTVFDTPKTELEKKGM</sequence>
<comment type="caution">
    <text evidence="1">The sequence shown here is derived from an EMBL/GenBank/DDBJ whole genome shotgun (WGS) entry which is preliminary data.</text>
</comment>
<organism evidence="1 2">
    <name type="scientific">Funneliformis mosseae</name>
    <name type="common">Endomycorrhizal fungus</name>
    <name type="synonym">Glomus mosseae</name>
    <dbReference type="NCBI Taxonomy" id="27381"/>
    <lineage>
        <taxon>Eukaryota</taxon>
        <taxon>Fungi</taxon>
        <taxon>Fungi incertae sedis</taxon>
        <taxon>Mucoromycota</taxon>
        <taxon>Glomeromycotina</taxon>
        <taxon>Glomeromycetes</taxon>
        <taxon>Glomerales</taxon>
        <taxon>Glomeraceae</taxon>
        <taxon>Funneliformis</taxon>
    </lineage>
</organism>
<keyword evidence="2" id="KW-1185">Reference proteome</keyword>
<name>A0A9N9FQB3_FUNMO</name>
<proteinExistence type="predicted"/>
<dbReference type="EMBL" id="CAJVPP010001346">
    <property type="protein sequence ID" value="CAG8550093.1"/>
    <property type="molecule type" value="Genomic_DNA"/>
</dbReference>
<reference evidence="1" key="1">
    <citation type="submission" date="2021-06" db="EMBL/GenBank/DDBJ databases">
        <authorList>
            <person name="Kallberg Y."/>
            <person name="Tangrot J."/>
            <person name="Rosling A."/>
        </authorList>
    </citation>
    <scope>NUCLEOTIDE SEQUENCE</scope>
    <source>
        <strain evidence="1">87-6 pot B 2015</strain>
    </source>
</reference>